<evidence type="ECO:0000313" key="3">
    <source>
        <dbReference type="Proteomes" id="UP001597051"/>
    </source>
</evidence>
<feature type="signal peptide" evidence="1">
    <location>
        <begin position="1"/>
        <end position="18"/>
    </location>
</feature>
<evidence type="ECO:0000256" key="1">
    <source>
        <dbReference type="SAM" id="SignalP"/>
    </source>
</evidence>
<name>A0ABW3J275_9FLAO</name>
<evidence type="ECO:0000313" key="2">
    <source>
        <dbReference type="EMBL" id="MFD0984436.1"/>
    </source>
</evidence>
<protein>
    <recommendedName>
        <fullName evidence="4">Histidine kinase</fullName>
    </recommendedName>
</protein>
<reference evidence="3" key="1">
    <citation type="journal article" date="2019" name="Int. J. Syst. Evol. Microbiol.">
        <title>The Global Catalogue of Microorganisms (GCM) 10K type strain sequencing project: providing services to taxonomists for standard genome sequencing and annotation.</title>
        <authorList>
            <consortium name="The Broad Institute Genomics Platform"/>
            <consortium name="The Broad Institute Genome Sequencing Center for Infectious Disease"/>
            <person name="Wu L."/>
            <person name="Ma J."/>
        </authorList>
    </citation>
    <scope>NUCLEOTIDE SEQUENCE [LARGE SCALE GENOMIC DNA]</scope>
    <source>
        <strain evidence="3">CECT 7649</strain>
    </source>
</reference>
<evidence type="ECO:0008006" key="4">
    <source>
        <dbReference type="Google" id="ProtNLM"/>
    </source>
</evidence>
<keyword evidence="1" id="KW-0732">Signal</keyword>
<gene>
    <name evidence="2" type="ORF">ACFQ0S_08110</name>
</gene>
<feature type="chain" id="PRO_5045457890" description="Histidine kinase" evidence="1">
    <location>
        <begin position="19"/>
        <end position="263"/>
    </location>
</feature>
<dbReference type="EMBL" id="JBHTIZ010000022">
    <property type="protein sequence ID" value="MFD0984436.1"/>
    <property type="molecule type" value="Genomic_DNA"/>
</dbReference>
<organism evidence="2 3">
    <name type="scientific">Flavobacterium myungsuense</name>
    <dbReference type="NCBI Taxonomy" id="651823"/>
    <lineage>
        <taxon>Bacteria</taxon>
        <taxon>Pseudomonadati</taxon>
        <taxon>Bacteroidota</taxon>
        <taxon>Flavobacteriia</taxon>
        <taxon>Flavobacteriales</taxon>
        <taxon>Flavobacteriaceae</taxon>
        <taxon>Flavobacterium</taxon>
    </lineage>
</organism>
<proteinExistence type="predicted"/>
<comment type="caution">
    <text evidence="2">The sequence shown here is derived from an EMBL/GenBank/DDBJ whole genome shotgun (WGS) entry which is preliminary data.</text>
</comment>
<accession>A0ABW3J275</accession>
<keyword evidence="3" id="KW-1185">Reference proteome</keyword>
<dbReference type="RefSeq" id="WP_379758968.1">
    <property type="nucleotide sequence ID" value="NZ_JBHSYB010000066.1"/>
</dbReference>
<sequence length="263" mass="30637">MKKLIYLLVLFYAALLSAQDKKWSLTKRDTIAFHADAYIGFDSFGAQYYIKNNVFIKKTKTQIWQYKNLSFGKISNVDIQNPLNIVLFYEDFNTVILLDNQLNETQRINFSENSIPILATATGLAFGNRLWIYNNLSQQIGLFDFLKSEYKIITTPFNGTIVYYSSDYNTFQWIDEEQNWYECSIFGKVRLVGKVPGFDTVQVLSDSELIFRKGNALYNYALNGNKSTLIEFDKKTFEKFYYKDQILSIFTVEGITNYKITIP</sequence>
<dbReference type="Proteomes" id="UP001597051">
    <property type="component" value="Unassembled WGS sequence"/>
</dbReference>